<dbReference type="InterPro" id="IPR043917">
    <property type="entry name" value="DUF5753"/>
</dbReference>
<protein>
    <submittedName>
        <fullName evidence="3">Helix-turn-helix domain-containing protein</fullName>
    </submittedName>
</protein>
<sequence length="292" mass="32962">MPGRHREAGHRRPGGVTMGDVPSLDPGSPRVRFGVEMRRLREAAHLSQSAVAARLGCTQTQISRLEMATRTPSRADAEKLDQIFNLAERQHFVGLHRRIVARPGGPKWFMGWVEEIEPNALALHSWDPLLIPGLLQTEAYARRIFSLEPRITATEVDERVQARMRRRQILDQRNPPSLLVLMDTGVLRRPVGGPEVMREQLDHLLDAVRHPSVSLQLVAPECLPGMLGAFMIAKLPNGDPDIVHVDSSADGRVSSERETVASVWKRYEAIRLWAYPEHASLRMIEEVKKEWT</sequence>
<comment type="caution">
    <text evidence="3">The sequence shown here is derived from an EMBL/GenBank/DDBJ whole genome shotgun (WGS) entry which is preliminary data.</text>
</comment>
<dbReference type="Proteomes" id="UP001595698">
    <property type="component" value="Unassembled WGS sequence"/>
</dbReference>
<evidence type="ECO:0000313" key="3">
    <source>
        <dbReference type="EMBL" id="MFC3985837.1"/>
    </source>
</evidence>
<proteinExistence type="predicted"/>
<reference evidence="4" key="1">
    <citation type="journal article" date="2019" name="Int. J. Syst. Evol. Microbiol.">
        <title>The Global Catalogue of Microorganisms (GCM) 10K type strain sequencing project: providing services to taxonomists for standard genome sequencing and annotation.</title>
        <authorList>
            <consortium name="The Broad Institute Genomics Platform"/>
            <consortium name="The Broad Institute Genome Sequencing Center for Infectious Disease"/>
            <person name="Wu L."/>
            <person name="Ma J."/>
        </authorList>
    </citation>
    <scope>NUCLEOTIDE SEQUENCE [LARGE SCALE GENOMIC DNA]</scope>
    <source>
        <strain evidence="4">TBRC 7912</strain>
    </source>
</reference>
<name>A0ABV8FEY8_9ACTN</name>
<dbReference type="EMBL" id="JBHSBC010000049">
    <property type="protein sequence ID" value="MFC3985837.1"/>
    <property type="molecule type" value="Genomic_DNA"/>
</dbReference>
<dbReference type="PROSITE" id="PS50943">
    <property type="entry name" value="HTH_CROC1"/>
    <property type="match status" value="1"/>
</dbReference>
<feature type="domain" description="HTH cro/C1-type" evidence="2">
    <location>
        <begin position="37"/>
        <end position="91"/>
    </location>
</feature>
<organism evidence="3 4">
    <name type="scientific">Streptosporangium jomthongense</name>
    <dbReference type="NCBI Taxonomy" id="1193683"/>
    <lineage>
        <taxon>Bacteria</taxon>
        <taxon>Bacillati</taxon>
        <taxon>Actinomycetota</taxon>
        <taxon>Actinomycetes</taxon>
        <taxon>Streptosporangiales</taxon>
        <taxon>Streptosporangiaceae</taxon>
        <taxon>Streptosporangium</taxon>
    </lineage>
</organism>
<dbReference type="SUPFAM" id="SSF47413">
    <property type="entry name" value="lambda repressor-like DNA-binding domains"/>
    <property type="match status" value="1"/>
</dbReference>
<feature type="region of interest" description="Disordered" evidence="1">
    <location>
        <begin position="1"/>
        <end position="29"/>
    </location>
</feature>
<keyword evidence="4" id="KW-1185">Reference proteome</keyword>
<accession>A0ABV8FEY8</accession>
<dbReference type="SMART" id="SM00530">
    <property type="entry name" value="HTH_XRE"/>
    <property type="match status" value="1"/>
</dbReference>
<evidence type="ECO:0000313" key="4">
    <source>
        <dbReference type="Proteomes" id="UP001595698"/>
    </source>
</evidence>
<dbReference type="InterPro" id="IPR010982">
    <property type="entry name" value="Lambda_DNA-bd_dom_sf"/>
</dbReference>
<dbReference type="Pfam" id="PF19054">
    <property type="entry name" value="DUF5753"/>
    <property type="match status" value="1"/>
</dbReference>
<evidence type="ECO:0000259" key="2">
    <source>
        <dbReference type="PROSITE" id="PS50943"/>
    </source>
</evidence>
<dbReference type="Pfam" id="PF13560">
    <property type="entry name" value="HTH_31"/>
    <property type="match status" value="1"/>
</dbReference>
<evidence type="ECO:0000256" key="1">
    <source>
        <dbReference type="SAM" id="MobiDB-lite"/>
    </source>
</evidence>
<gene>
    <name evidence="3" type="ORF">ACFOYY_37320</name>
</gene>
<dbReference type="InterPro" id="IPR001387">
    <property type="entry name" value="Cro/C1-type_HTH"/>
</dbReference>
<dbReference type="RefSeq" id="WP_386195980.1">
    <property type="nucleotide sequence ID" value="NZ_JBHSBC010000049.1"/>
</dbReference>
<dbReference type="CDD" id="cd00093">
    <property type="entry name" value="HTH_XRE"/>
    <property type="match status" value="1"/>
</dbReference>
<dbReference type="Gene3D" id="1.10.260.40">
    <property type="entry name" value="lambda repressor-like DNA-binding domains"/>
    <property type="match status" value="1"/>
</dbReference>